<reference evidence="2 3" key="1">
    <citation type="submission" date="2019-03" db="EMBL/GenBank/DDBJ databases">
        <title>Ramlibacter rhizophilus CCTCC AB2015357, whole genome shotgun sequence.</title>
        <authorList>
            <person name="Zhang X."/>
            <person name="Feng G."/>
            <person name="Zhu H."/>
        </authorList>
    </citation>
    <scope>NUCLEOTIDE SEQUENCE [LARGE SCALE GENOMIC DNA]</scope>
    <source>
        <strain evidence="2 3">CCTCC AB2015357</strain>
    </source>
</reference>
<dbReference type="InterPro" id="IPR041698">
    <property type="entry name" value="Methyltransf_25"/>
</dbReference>
<evidence type="ECO:0000313" key="2">
    <source>
        <dbReference type="EMBL" id="TFY99664.1"/>
    </source>
</evidence>
<dbReference type="Proteomes" id="UP000297564">
    <property type="component" value="Unassembled WGS sequence"/>
</dbReference>
<proteinExistence type="predicted"/>
<keyword evidence="2" id="KW-0489">Methyltransferase</keyword>
<dbReference type="CDD" id="cd02440">
    <property type="entry name" value="AdoMet_MTases"/>
    <property type="match status" value="1"/>
</dbReference>
<organism evidence="2 3">
    <name type="scientific">Ramlibacter rhizophilus</name>
    <dbReference type="NCBI Taxonomy" id="1781167"/>
    <lineage>
        <taxon>Bacteria</taxon>
        <taxon>Pseudomonadati</taxon>
        <taxon>Pseudomonadota</taxon>
        <taxon>Betaproteobacteria</taxon>
        <taxon>Burkholderiales</taxon>
        <taxon>Comamonadaceae</taxon>
        <taxon>Ramlibacter</taxon>
    </lineage>
</organism>
<dbReference type="AlphaFoldDB" id="A0A4Z0BNP2"/>
<dbReference type="InterPro" id="IPR029063">
    <property type="entry name" value="SAM-dependent_MTases_sf"/>
</dbReference>
<name>A0A4Z0BNP2_9BURK</name>
<accession>A0A4Z0BNP2</accession>
<feature type="domain" description="Methyltransferase" evidence="1">
    <location>
        <begin position="87"/>
        <end position="179"/>
    </location>
</feature>
<dbReference type="OrthoDB" id="9801538at2"/>
<evidence type="ECO:0000313" key="3">
    <source>
        <dbReference type="Proteomes" id="UP000297564"/>
    </source>
</evidence>
<dbReference type="SUPFAM" id="SSF53335">
    <property type="entry name" value="S-adenosyl-L-methionine-dependent methyltransferases"/>
    <property type="match status" value="1"/>
</dbReference>
<dbReference type="GO" id="GO:0032259">
    <property type="term" value="P:methylation"/>
    <property type="evidence" value="ECO:0007669"/>
    <property type="project" value="UniProtKB-KW"/>
</dbReference>
<sequence length="250" mass="27491">MTMPSVFPAVSPSDVARWDREWMQYFATEDPSPHLIESRKLSLVCSDLARLSQAEVYGTVLTGRSDGAAMTPLRIWVKGADLVGKRVLEIGCGCGWLGKQLGLVCESYTGIDYSQFALAVARGSSPPNCRYFHISEHEDIARLQGQLDTLVGREFFIHQNFDNASWVLGLAAFLLRSGGIVSADFYLPNPAIPQGVVHRARSPLDPTYASCAFTFEPQEIAEVASRAGLVVQSITDDPHNQRRFATLQKA</sequence>
<dbReference type="EMBL" id="SMLL01000004">
    <property type="protein sequence ID" value="TFY99664.1"/>
    <property type="molecule type" value="Genomic_DNA"/>
</dbReference>
<protein>
    <submittedName>
        <fullName evidence="2">Class I SAM-dependent methyltransferase</fullName>
    </submittedName>
</protein>
<keyword evidence="2" id="KW-0808">Transferase</keyword>
<dbReference type="Pfam" id="PF13649">
    <property type="entry name" value="Methyltransf_25"/>
    <property type="match status" value="1"/>
</dbReference>
<dbReference type="Gene3D" id="3.40.50.150">
    <property type="entry name" value="Vaccinia Virus protein VP39"/>
    <property type="match status" value="1"/>
</dbReference>
<comment type="caution">
    <text evidence="2">The sequence shown here is derived from an EMBL/GenBank/DDBJ whole genome shotgun (WGS) entry which is preliminary data.</text>
</comment>
<keyword evidence="3" id="KW-1185">Reference proteome</keyword>
<evidence type="ECO:0000259" key="1">
    <source>
        <dbReference type="Pfam" id="PF13649"/>
    </source>
</evidence>
<gene>
    <name evidence="2" type="ORF">EZ242_10990</name>
</gene>
<dbReference type="GO" id="GO:0008168">
    <property type="term" value="F:methyltransferase activity"/>
    <property type="evidence" value="ECO:0007669"/>
    <property type="project" value="UniProtKB-KW"/>
</dbReference>